<sequence length="371" mass="41467">MVRATTPAHEIVHLGSLCCARKLQKTRLHSGVALVSLAQLKDRLLLPDGRNIAYEFTKHELTILFLPDSYSLPTQAWRFVALAYNRQAGRQARVSTRRNGEAFTARLWSQVDQQLPAQIHRDYVRMLGTSYSSLTFFRILEGIAGCLSDPCVYWRQNLGTTKETLPLYTWHKPDICIIKRVIEKRAGVSQCLAAAPLDHVAVEKVRFVYTVKCTQCDPRTSTAKGYLRSFLDSFNNTQNVCVSLRGLLLQSAYSQYYIAGENGDCYHRHGGGGGGGGGVGNENDDENENIVPLRQKDGRDNNNEDGEDNQNGIVGAAEDSEVPKNPRTTPFVGPHDSNSLQISAFPHVRQQRNQSTSRANQSHIENLRTFF</sequence>
<evidence type="ECO:0000256" key="1">
    <source>
        <dbReference type="SAM" id="MobiDB-lite"/>
    </source>
</evidence>
<dbReference type="EMBL" id="JAWDGP010006657">
    <property type="protein sequence ID" value="KAK3737358.1"/>
    <property type="molecule type" value="Genomic_DNA"/>
</dbReference>
<keyword evidence="3" id="KW-1185">Reference proteome</keyword>
<comment type="caution">
    <text evidence="2">The sequence shown here is derived from an EMBL/GenBank/DDBJ whole genome shotgun (WGS) entry which is preliminary data.</text>
</comment>
<accession>A0AAE1CUU6</accession>
<proteinExistence type="predicted"/>
<evidence type="ECO:0000313" key="3">
    <source>
        <dbReference type="Proteomes" id="UP001283361"/>
    </source>
</evidence>
<organism evidence="2 3">
    <name type="scientific">Elysia crispata</name>
    <name type="common">lettuce slug</name>
    <dbReference type="NCBI Taxonomy" id="231223"/>
    <lineage>
        <taxon>Eukaryota</taxon>
        <taxon>Metazoa</taxon>
        <taxon>Spiralia</taxon>
        <taxon>Lophotrochozoa</taxon>
        <taxon>Mollusca</taxon>
        <taxon>Gastropoda</taxon>
        <taxon>Heterobranchia</taxon>
        <taxon>Euthyneura</taxon>
        <taxon>Panpulmonata</taxon>
        <taxon>Sacoglossa</taxon>
        <taxon>Placobranchoidea</taxon>
        <taxon>Plakobranchidae</taxon>
        <taxon>Elysia</taxon>
    </lineage>
</organism>
<name>A0AAE1CUU6_9GAST</name>
<gene>
    <name evidence="2" type="ORF">RRG08_036762</name>
</gene>
<reference evidence="2" key="1">
    <citation type="journal article" date="2023" name="G3 (Bethesda)">
        <title>A reference genome for the long-term kleptoplast-retaining sea slug Elysia crispata morphotype clarki.</title>
        <authorList>
            <person name="Eastman K.E."/>
            <person name="Pendleton A.L."/>
            <person name="Shaikh M.A."/>
            <person name="Suttiyut T."/>
            <person name="Ogas R."/>
            <person name="Tomko P."/>
            <person name="Gavelis G."/>
            <person name="Widhalm J.R."/>
            <person name="Wisecaver J.H."/>
        </authorList>
    </citation>
    <scope>NUCLEOTIDE SEQUENCE</scope>
    <source>
        <strain evidence="2">ECLA1</strain>
    </source>
</reference>
<dbReference type="Proteomes" id="UP001283361">
    <property type="component" value="Unassembled WGS sequence"/>
</dbReference>
<protein>
    <submittedName>
        <fullName evidence="2">Uncharacterized protein</fullName>
    </submittedName>
</protein>
<dbReference type="AlphaFoldDB" id="A0AAE1CUU6"/>
<feature type="region of interest" description="Disordered" evidence="1">
    <location>
        <begin position="293"/>
        <end position="337"/>
    </location>
</feature>
<evidence type="ECO:0000313" key="2">
    <source>
        <dbReference type="EMBL" id="KAK3737358.1"/>
    </source>
</evidence>